<evidence type="ECO:0000313" key="3">
    <source>
        <dbReference type="Proteomes" id="UP001180973"/>
    </source>
</evidence>
<name>A0ABU2WSS3_9ACTN</name>
<dbReference type="RefSeq" id="WP_311410844.1">
    <property type="nucleotide sequence ID" value="NZ_JAVRFL010000005.1"/>
</dbReference>
<feature type="signal peptide" evidence="1">
    <location>
        <begin position="1"/>
        <end position="30"/>
    </location>
</feature>
<evidence type="ECO:0008006" key="4">
    <source>
        <dbReference type="Google" id="ProtNLM"/>
    </source>
</evidence>
<feature type="chain" id="PRO_5045528781" description="Secreted protein" evidence="1">
    <location>
        <begin position="31"/>
        <end position="134"/>
    </location>
</feature>
<sequence>MRVRRFFTAVAVGVATMLGAVAVAPAPAQAATSWSLSNSRGDVVGAWVHGDWWWGSDGRLYLTVHVKDTAANGVNAGAYLGANYSDAGVRFEWVDNSAGADSTITKTFSFASNVTSIYGYECAGSSCGDWVRIF</sequence>
<accession>A0ABU2WSS3</accession>
<organism evidence="2 3">
    <name type="scientific">Micromonospora reichwaldensis</name>
    <dbReference type="NCBI Taxonomy" id="3075516"/>
    <lineage>
        <taxon>Bacteria</taxon>
        <taxon>Bacillati</taxon>
        <taxon>Actinomycetota</taxon>
        <taxon>Actinomycetes</taxon>
        <taxon>Micromonosporales</taxon>
        <taxon>Micromonosporaceae</taxon>
        <taxon>Micromonospora</taxon>
    </lineage>
</organism>
<evidence type="ECO:0000313" key="2">
    <source>
        <dbReference type="EMBL" id="MDT0528623.1"/>
    </source>
</evidence>
<protein>
    <recommendedName>
        <fullName evidence="4">Secreted protein</fullName>
    </recommendedName>
</protein>
<gene>
    <name evidence="2" type="ORF">RM555_06410</name>
</gene>
<evidence type="ECO:0000256" key="1">
    <source>
        <dbReference type="SAM" id="SignalP"/>
    </source>
</evidence>
<dbReference type="EMBL" id="JAVRFL010000005">
    <property type="protein sequence ID" value="MDT0528623.1"/>
    <property type="molecule type" value="Genomic_DNA"/>
</dbReference>
<reference evidence="2" key="1">
    <citation type="submission" date="2023-09" db="EMBL/GenBank/DDBJ databases">
        <title>30 novel species of actinomycetes from the DSMZ collection.</title>
        <authorList>
            <person name="Nouioui I."/>
        </authorList>
    </citation>
    <scope>NUCLEOTIDE SEQUENCE</scope>
    <source>
        <strain evidence="2">DSM 115977</strain>
    </source>
</reference>
<keyword evidence="3" id="KW-1185">Reference proteome</keyword>
<keyword evidence="1" id="KW-0732">Signal</keyword>
<proteinExistence type="predicted"/>
<dbReference type="Proteomes" id="UP001180973">
    <property type="component" value="Unassembled WGS sequence"/>
</dbReference>
<comment type="caution">
    <text evidence="2">The sequence shown here is derived from an EMBL/GenBank/DDBJ whole genome shotgun (WGS) entry which is preliminary data.</text>
</comment>